<dbReference type="STRING" id="1263103.BN741_00063"/>
<proteinExistence type="predicted"/>
<comment type="caution">
    <text evidence="1">The sequence shown here is derived from an EMBL/GenBank/DDBJ whole genome shotgun (WGS) entry which is preliminary data.</text>
</comment>
<dbReference type="RefSeq" id="WP_022429389.1">
    <property type="nucleotide sequence ID" value="NZ_FR899117.1"/>
</dbReference>
<dbReference type="GO" id="GO:0019867">
    <property type="term" value="C:outer membrane"/>
    <property type="evidence" value="ECO:0007669"/>
    <property type="project" value="InterPro"/>
</dbReference>
<gene>
    <name evidence="1" type="ORF">BN741_00063</name>
</gene>
<reference evidence="1" key="1">
    <citation type="submission" date="2012-11" db="EMBL/GenBank/DDBJ databases">
        <title>Dependencies among metagenomic species, viruses, plasmids and units of genetic variation.</title>
        <authorList>
            <person name="Nielsen H.B."/>
            <person name="Almeida M."/>
            <person name="Juncker A.S."/>
            <person name="Rasmussen S."/>
            <person name="Li J."/>
            <person name="Sunagawa S."/>
            <person name="Plichta D."/>
            <person name="Gautier L."/>
            <person name="Le Chatelier E."/>
            <person name="Peletier E."/>
            <person name="Bonde I."/>
            <person name="Nielsen T."/>
            <person name="Manichanh C."/>
            <person name="Arumugam M."/>
            <person name="Batto J."/>
            <person name="Santos M.B.Q.D."/>
            <person name="Blom N."/>
            <person name="Borruel N."/>
            <person name="Burgdorf K.S."/>
            <person name="Boumezbeur F."/>
            <person name="Casellas F."/>
            <person name="Dore J."/>
            <person name="Guarner F."/>
            <person name="Hansen T."/>
            <person name="Hildebrand F."/>
            <person name="Kaas R.S."/>
            <person name="Kennedy S."/>
            <person name="Kristiansen K."/>
            <person name="Kultima J.R."/>
            <person name="Leonard P."/>
            <person name="Levenez F."/>
            <person name="Lund O."/>
            <person name="Moumen B."/>
            <person name="Le Paslier D."/>
            <person name="Pons N."/>
            <person name="Pedersen O."/>
            <person name="Prifti E."/>
            <person name="Qin J."/>
            <person name="Raes J."/>
            <person name="Tap J."/>
            <person name="Tims S."/>
            <person name="Ussery D.W."/>
            <person name="Yamada T."/>
            <person name="MetaHit consortium"/>
            <person name="Renault P."/>
            <person name="Sicheritz-Ponten T."/>
            <person name="Bork P."/>
            <person name="Wang J."/>
            <person name="Brunak S."/>
            <person name="Ehrlich S.D."/>
        </authorList>
    </citation>
    <scope>NUCLEOTIDE SEQUENCE [LARGE SCALE GENOMIC DNA]</scope>
</reference>
<dbReference type="Gene3D" id="2.60.40.2630">
    <property type="match status" value="1"/>
</dbReference>
<sequence length="418" mass="44919">MNKSSFMLFAMAGAMTLASCSNEEVNGNDTKNAQLQVVANIALPQTRAFDDQWNAGDQIGIYTLKAGTTDIDAADNLAYRNTLTEGSAANANFAPAGKAANLPDDGSKVDVVSYYPYSATAAAGVVELDVQKQDNQAAIDLLGAKAEGVSTDAPQAVLNFKHKLTKIYMKATAEDGSSLSDLKAYIKGMYTKVSYSAFVDELSMVSGDTKKDVEMRSADGSGFRYVEAIVLPNIDGNDAATRNIEFEHNGMVYKAAISADVKFESGKKYVYNVTFTATGVKIEGAGITNWEEVTGDDVVVVPGGEAQYHYNNIYAFGDATPNGWSIGEAVKFDKVDDNTYTATFAINAGEMKFPLNNDWGCDWIMPTENGVGLSHSACMLVKNGDSRDYKWKVSADEAGTYTIVLDVKNMTMTATKSE</sequence>
<protein>
    <submittedName>
        <fullName evidence="1">Conserved domain protein</fullName>
    </submittedName>
</protein>
<dbReference type="Proteomes" id="UP000018072">
    <property type="component" value="Unassembled WGS sequence"/>
</dbReference>
<dbReference type="AlphaFoldDB" id="R7GT81"/>
<accession>R7GT81</accession>
<evidence type="ECO:0000313" key="1">
    <source>
        <dbReference type="EMBL" id="CDE30305.1"/>
    </source>
</evidence>
<name>R7GT81_9BACT</name>
<dbReference type="Pfam" id="PF13149">
    <property type="entry name" value="Mfa_like_1"/>
    <property type="match status" value="1"/>
</dbReference>
<organism evidence="1">
    <name type="scientific">Leyella stercorea CAG:629</name>
    <dbReference type="NCBI Taxonomy" id="1263103"/>
    <lineage>
        <taxon>Bacteria</taxon>
        <taxon>Pseudomonadati</taxon>
        <taxon>Bacteroidota</taxon>
        <taxon>Bacteroidia</taxon>
        <taxon>Bacteroidales</taxon>
        <taxon>Prevotellaceae</taxon>
        <taxon>Leyella</taxon>
    </lineage>
</organism>
<dbReference type="Gene3D" id="2.60.40.3620">
    <property type="match status" value="1"/>
</dbReference>
<dbReference type="GO" id="GO:2001070">
    <property type="term" value="F:starch binding"/>
    <property type="evidence" value="ECO:0007669"/>
    <property type="project" value="InterPro"/>
</dbReference>
<dbReference type="InterPro" id="IPR025049">
    <property type="entry name" value="Mfa-like_1"/>
</dbReference>
<dbReference type="EMBL" id="CBIT010000035">
    <property type="protein sequence ID" value="CDE30305.1"/>
    <property type="molecule type" value="Genomic_DNA"/>
</dbReference>
<dbReference type="Gene3D" id="2.60.40.2620">
    <property type="entry name" value="Fimbrillin-like"/>
    <property type="match status" value="1"/>
</dbReference>
<dbReference type="InterPro" id="IPR042278">
    <property type="entry name" value="Mfa-like_1_N"/>
</dbReference>
<dbReference type="CDD" id="cd13121">
    <property type="entry name" value="BF2867_like_C"/>
    <property type="match status" value="1"/>
</dbReference>
<dbReference type="PROSITE" id="PS51257">
    <property type="entry name" value="PROKAR_LIPOPROTEIN"/>
    <property type="match status" value="1"/>
</dbReference>
<dbReference type="CDD" id="cd13120">
    <property type="entry name" value="BF2867_like_N"/>
    <property type="match status" value="1"/>
</dbReference>